<dbReference type="InterPro" id="IPR016035">
    <property type="entry name" value="Acyl_Trfase/lysoPLipase"/>
</dbReference>
<evidence type="ECO:0000259" key="17">
    <source>
        <dbReference type="PROSITE" id="PS51635"/>
    </source>
</evidence>
<dbReference type="InterPro" id="IPR036116">
    <property type="entry name" value="FN3_sf"/>
</dbReference>
<dbReference type="PROSITE" id="PS50026">
    <property type="entry name" value="EGF_3"/>
    <property type="match status" value="1"/>
</dbReference>
<evidence type="ECO:0000256" key="10">
    <source>
        <dbReference type="PROSITE-ProRule" id="PRU00023"/>
    </source>
</evidence>
<evidence type="ECO:0000256" key="2">
    <source>
        <dbReference type="ARBA" id="ARBA00022614"/>
    </source>
</evidence>
<evidence type="ECO:0000256" key="8">
    <source>
        <dbReference type="ARBA" id="ARBA00023157"/>
    </source>
</evidence>
<evidence type="ECO:0000256" key="3">
    <source>
        <dbReference type="ARBA" id="ARBA00022729"/>
    </source>
</evidence>
<gene>
    <name evidence="18" type="ORF">KC01_LOCUS28843</name>
</gene>
<dbReference type="InterPro" id="IPR000742">
    <property type="entry name" value="EGF"/>
</dbReference>
<feature type="active site" description="Nucleophile" evidence="12">
    <location>
        <position position="1227"/>
    </location>
</feature>
<dbReference type="SUPFAM" id="SSF57196">
    <property type="entry name" value="EGF/Laminin"/>
    <property type="match status" value="1"/>
</dbReference>
<dbReference type="PROSITE" id="PS51450">
    <property type="entry name" value="LRR"/>
    <property type="match status" value="3"/>
</dbReference>
<keyword evidence="14" id="KW-0472">Membrane</keyword>
<keyword evidence="6 10" id="KW-0040">ANK repeat</keyword>
<keyword evidence="5 12" id="KW-0378">Hydrolase</keyword>
<dbReference type="GO" id="GO:2000304">
    <property type="term" value="P:positive regulation of ceramide biosynthetic process"/>
    <property type="evidence" value="ECO:0007669"/>
    <property type="project" value="TreeGrafter"/>
</dbReference>
<dbReference type="PROSITE" id="PS00022">
    <property type="entry name" value="EGF_1"/>
    <property type="match status" value="1"/>
</dbReference>
<dbReference type="InterPro" id="IPR032675">
    <property type="entry name" value="LRR_dom_sf"/>
</dbReference>
<dbReference type="SMART" id="SM00082">
    <property type="entry name" value="LRRCT"/>
    <property type="match status" value="1"/>
</dbReference>
<evidence type="ECO:0000256" key="1">
    <source>
        <dbReference type="ARBA" id="ARBA00013278"/>
    </source>
</evidence>
<dbReference type="SUPFAM" id="SSF48403">
    <property type="entry name" value="Ankyrin repeat"/>
    <property type="match status" value="1"/>
</dbReference>
<feature type="short sequence motif" description="GXGXXG" evidence="12">
    <location>
        <begin position="1193"/>
        <end position="1198"/>
    </location>
</feature>
<dbReference type="InterPro" id="IPR001611">
    <property type="entry name" value="Leu-rich_rpt"/>
</dbReference>
<keyword evidence="14" id="KW-0812">Transmembrane</keyword>
<evidence type="ECO:0000256" key="13">
    <source>
        <dbReference type="SAM" id="MobiDB-lite"/>
    </source>
</evidence>
<name>A0AAV2LKJ7_KNICA</name>
<organism evidence="18 19">
    <name type="scientific">Knipowitschia caucasica</name>
    <name type="common">Caucasian dwarf goby</name>
    <name type="synonym">Pomatoschistus caucasicus</name>
    <dbReference type="NCBI Taxonomy" id="637954"/>
    <lineage>
        <taxon>Eukaryota</taxon>
        <taxon>Metazoa</taxon>
        <taxon>Chordata</taxon>
        <taxon>Craniata</taxon>
        <taxon>Vertebrata</taxon>
        <taxon>Euteleostomi</taxon>
        <taxon>Actinopterygii</taxon>
        <taxon>Neopterygii</taxon>
        <taxon>Teleostei</taxon>
        <taxon>Neoteleostei</taxon>
        <taxon>Acanthomorphata</taxon>
        <taxon>Gobiaria</taxon>
        <taxon>Gobiiformes</taxon>
        <taxon>Gobioidei</taxon>
        <taxon>Gobiidae</taxon>
        <taxon>Gobiinae</taxon>
        <taxon>Knipowitschia</taxon>
    </lineage>
</organism>
<feature type="region of interest" description="Disordered" evidence="13">
    <location>
        <begin position="594"/>
        <end position="633"/>
    </location>
</feature>
<feature type="repeat" description="ANK" evidence="10">
    <location>
        <begin position="1042"/>
        <end position="1074"/>
    </location>
</feature>
<dbReference type="Pfam" id="PF00023">
    <property type="entry name" value="Ank"/>
    <property type="match status" value="1"/>
</dbReference>
<feature type="short sequence motif" description="GXSXG" evidence="12">
    <location>
        <begin position="1225"/>
        <end position="1229"/>
    </location>
</feature>
<evidence type="ECO:0000256" key="12">
    <source>
        <dbReference type="PROSITE-ProRule" id="PRU01161"/>
    </source>
</evidence>
<dbReference type="Gene3D" id="1.25.40.20">
    <property type="entry name" value="Ankyrin repeat-containing domain"/>
    <property type="match status" value="1"/>
</dbReference>
<feature type="signal peptide" evidence="15">
    <location>
        <begin position="1"/>
        <end position="18"/>
    </location>
</feature>
<dbReference type="InterPro" id="IPR003591">
    <property type="entry name" value="Leu-rich_rpt_typical-subtyp"/>
</dbReference>
<dbReference type="PANTHER" id="PTHR24139">
    <property type="entry name" value="CALCIUM-INDEPENDENT PHOSPHOLIPASE A2"/>
    <property type="match status" value="1"/>
</dbReference>
<feature type="repeat" description="ANK" evidence="10">
    <location>
        <begin position="1075"/>
        <end position="1107"/>
    </location>
</feature>
<evidence type="ECO:0000313" key="19">
    <source>
        <dbReference type="Proteomes" id="UP001497482"/>
    </source>
</evidence>
<dbReference type="PROSITE" id="PS50297">
    <property type="entry name" value="ANK_REP_REGION"/>
    <property type="match status" value="3"/>
</dbReference>
<dbReference type="SMART" id="SM00181">
    <property type="entry name" value="EGF"/>
    <property type="match status" value="1"/>
</dbReference>
<dbReference type="SUPFAM" id="SSF52058">
    <property type="entry name" value="L domain-like"/>
    <property type="match status" value="1"/>
</dbReference>
<dbReference type="GO" id="GO:0035965">
    <property type="term" value="P:cardiolipin acyl-chain remodeling"/>
    <property type="evidence" value="ECO:0007669"/>
    <property type="project" value="TreeGrafter"/>
</dbReference>
<dbReference type="Gene3D" id="3.40.1090.10">
    <property type="entry name" value="Cytosolic phospholipase A2 catalytic domain"/>
    <property type="match status" value="1"/>
</dbReference>
<keyword evidence="12" id="KW-0442">Lipid degradation</keyword>
<dbReference type="GO" id="GO:0005739">
    <property type="term" value="C:mitochondrion"/>
    <property type="evidence" value="ECO:0007669"/>
    <property type="project" value="TreeGrafter"/>
</dbReference>
<evidence type="ECO:0000256" key="11">
    <source>
        <dbReference type="PROSITE-ProRule" id="PRU00076"/>
    </source>
</evidence>
<dbReference type="Pfam" id="PF01734">
    <property type="entry name" value="Patatin"/>
    <property type="match status" value="1"/>
</dbReference>
<dbReference type="Pfam" id="PF13855">
    <property type="entry name" value="LRR_8"/>
    <property type="match status" value="1"/>
</dbReference>
<dbReference type="SMART" id="SM00369">
    <property type="entry name" value="LRR_TYP"/>
    <property type="match status" value="7"/>
</dbReference>
<keyword evidence="3 15" id="KW-0732">Signal</keyword>
<dbReference type="InterPro" id="IPR000483">
    <property type="entry name" value="Cys-rich_flank_reg_C"/>
</dbReference>
<dbReference type="PROSITE" id="PS51635">
    <property type="entry name" value="PNPLA"/>
    <property type="match status" value="1"/>
</dbReference>
<dbReference type="SUPFAM" id="SSF49265">
    <property type="entry name" value="Fibronectin type III"/>
    <property type="match status" value="1"/>
</dbReference>
<dbReference type="EC" id="3.1.1.4" evidence="1"/>
<keyword evidence="19" id="KW-1185">Reference proteome</keyword>
<evidence type="ECO:0000256" key="4">
    <source>
        <dbReference type="ARBA" id="ARBA00022737"/>
    </source>
</evidence>
<dbReference type="SMART" id="SM00365">
    <property type="entry name" value="LRR_SD22"/>
    <property type="match status" value="3"/>
</dbReference>
<keyword evidence="7 12" id="KW-0443">Lipid metabolism</keyword>
<dbReference type="SUPFAM" id="SSF52151">
    <property type="entry name" value="FabD/lysophospholipase-like"/>
    <property type="match status" value="1"/>
</dbReference>
<evidence type="ECO:0000256" key="15">
    <source>
        <dbReference type="SAM" id="SignalP"/>
    </source>
</evidence>
<keyword evidence="2" id="KW-0433">Leucine-rich repeat</keyword>
<feature type="short sequence motif" description="DGA/G" evidence="12">
    <location>
        <begin position="1360"/>
        <end position="1362"/>
    </location>
</feature>
<accession>A0AAV2LKJ7</accession>
<feature type="repeat" description="ANK" evidence="10">
    <location>
        <begin position="945"/>
        <end position="977"/>
    </location>
</feature>
<keyword evidence="4" id="KW-0677">Repeat</keyword>
<dbReference type="InterPro" id="IPR002110">
    <property type="entry name" value="Ankyrin_rpt"/>
</dbReference>
<feature type="transmembrane region" description="Helical" evidence="14">
    <location>
        <begin position="565"/>
        <end position="585"/>
    </location>
</feature>
<comment type="caution">
    <text evidence="11">Lacks conserved residue(s) required for the propagation of feature annotation.</text>
</comment>
<dbReference type="PROSITE" id="PS50088">
    <property type="entry name" value="ANK_REPEAT"/>
    <property type="match status" value="4"/>
</dbReference>
<dbReference type="Gene3D" id="2.10.25.10">
    <property type="entry name" value="Laminin"/>
    <property type="match status" value="1"/>
</dbReference>
<sequence>MPPCALLLLLLCVQEAVSSECPTDCSCTSHESVFCVTRRSSTVPHVPSDTEQLYIFHNGISTLGPDDFKHLGQLQMLDLSQNQLSHIPDKAFEMLGKLKNLDLSTNQIRHIFKDSFSGLVQLERLYLYANQIQSIQMGAFESLQNLLELKLHENLLTSLPVLSFPRLLLLDLSNNNIPMLGPSDLQIPHLEALKVSSLGLTSLDANLMASLLNLHYLDISMNQFVEVPLALRQDNLNGLIRLNLAGNPLRELKLVDFHKLRGLHELDLSGLNLQSIPQGLLDNFPRLVQLTAAENPFNCLCPLAWFSVWLKEKGLNIGRPEETRCHFPLVNAGKMLSELEYKDFGCLDTTTALASTSSQSMSDLTTDKLQTNGTSNTIFPSSMAPSLSPHSTEQHCLLPCQNGGRCHMDQLGQRSCQCPMGATGLNCETKEETLKPWTTDIPMVVSISSRHVTATSILLDLHSFIQTQPHIRGIRLTYRNLSGPDHRPIILRVPASYPEYTLRGLRPNCTYSVCASPLVEKAQQRYNGSLEIVSCTEARTAGAPLNPLEPPLNTPGPKSGKIEPGLTALALLFGLALLLGTVVCVRQKIKRRRSKAEPEMEGVSSCSSEPNTQAGPEAGDTAPHLQSDTDPADSQQIHALPELSCENQSEGHPWGHPVVLAVGVMDYGLRVRQSGFSTDSAVDLCHGCGPVCFLNLIGGVGSALLLQQLWLHWLDFSCQKSYATLTKMQFLGRLLDTVSSVSTMFTNPYRVKDVPLADYSGTGRLQLKQEGRLVLYKNSSSQSWDCILQCPDMATVALRLFQVSSEQEAVSCFSQYCLKLRPFYETVTLKAENTQLIVDCIRSHPDWSTAHIAVETGQRECLKHNYVQSEINSQDRCGRTPLHLACAREDAGCVRELLEESQARTDLKDHSGDTAMHYAAKQDSPGVIQALCSQLCPGVNELNSNGESPLHVACRLGRLQAVKGLLEGGARCDIIGGSGYPIHTAMKYSEKECVMEILKADAGQLQAEDPVYGGIPIHWSKNAELCRLLLENGSSVNYLSKTGESPLHILTKKGRFEASMVLLTHGANPNIKGQNGDTALHLAMKMDHMELIKALIVFGADVEIHNDLGETPGLIAARSSKGANRKILLDMLCNVGVQRCHPPAQAPPPSKPPSAIGFETMFQEKRTGNHNLHRVDTGKAGKRKLERLLSLDGGGIKGLVLIQILIALEKETGRPTRELFDWVAGTSTGGILALAIIHGKSMEYLRCLYFRMKEQVFKGSRPYESTPLEDFLKKEFGEETKMTDVKFPRVMVTSVLADRHPGELHMFRNYDPPSVPKESPYATTASFKPLTVPQEQLVWRAARSSGAAPTYFRPMGRFLDGGLLANNPTLDALVEIHQYNKSLKVAGEGDEVKKVGLVVSLGTGKPPQVSVSSVDVFRPSNPLELAKSIVGAKELGKMLVDCCTDSDGCAVDRARAWCEMTDTLYNRLSPQLSQEVMLDEVGDGVLVDMLWDTQMYLYEKRDVLQALAMELLGH</sequence>
<dbReference type="CDD" id="cd07212">
    <property type="entry name" value="Pat_PNPLA9"/>
    <property type="match status" value="1"/>
</dbReference>
<evidence type="ECO:0000259" key="16">
    <source>
        <dbReference type="PROSITE" id="PS50026"/>
    </source>
</evidence>
<evidence type="ECO:0000256" key="7">
    <source>
        <dbReference type="ARBA" id="ARBA00023098"/>
    </source>
</evidence>
<dbReference type="EMBL" id="OZ035825">
    <property type="protein sequence ID" value="CAL1600765.1"/>
    <property type="molecule type" value="Genomic_DNA"/>
</dbReference>
<reference evidence="18 19" key="1">
    <citation type="submission" date="2024-04" db="EMBL/GenBank/DDBJ databases">
        <authorList>
            <person name="Waldvogel A.-M."/>
            <person name="Schoenle A."/>
        </authorList>
    </citation>
    <scope>NUCLEOTIDE SEQUENCE [LARGE SCALE GENOMIC DNA]</scope>
</reference>
<dbReference type="GO" id="GO:0047499">
    <property type="term" value="F:calcium-independent phospholipase A2 activity"/>
    <property type="evidence" value="ECO:0007669"/>
    <property type="project" value="InterPro"/>
</dbReference>
<evidence type="ECO:0000256" key="14">
    <source>
        <dbReference type="SAM" id="Phobius"/>
    </source>
</evidence>
<feature type="chain" id="PRO_5043595497" description="phospholipase A2" evidence="15">
    <location>
        <begin position="19"/>
        <end position="1514"/>
    </location>
</feature>
<proteinExistence type="predicted"/>
<dbReference type="Gene3D" id="3.80.10.10">
    <property type="entry name" value="Ribonuclease Inhibitor"/>
    <property type="match status" value="2"/>
</dbReference>
<evidence type="ECO:0000256" key="5">
    <source>
        <dbReference type="ARBA" id="ARBA00022801"/>
    </source>
</evidence>
<dbReference type="Pfam" id="PF00008">
    <property type="entry name" value="EGF"/>
    <property type="match status" value="1"/>
</dbReference>
<feature type="compositionally biased region" description="Polar residues" evidence="13">
    <location>
        <begin position="604"/>
        <end position="614"/>
    </location>
</feature>
<comment type="catalytic activity">
    <reaction evidence="9">
        <text>a 1,2-diacyl-sn-glycero-3-phosphocholine + H2O = a 1-acyl-sn-glycero-3-phosphocholine + a fatty acid + H(+)</text>
        <dbReference type="Rhea" id="RHEA:15801"/>
        <dbReference type="ChEBI" id="CHEBI:15377"/>
        <dbReference type="ChEBI" id="CHEBI:15378"/>
        <dbReference type="ChEBI" id="CHEBI:28868"/>
        <dbReference type="ChEBI" id="CHEBI:57643"/>
        <dbReference type="ChEBI" id="CHEBI:58168"/>
        <dbReference type="EC" id="3.1.1.4"/>
    </reaction>
    <physiologicalReaction direction="left-to-right" evidence="9">
        <dbReference type="Rhea" id="RHEA:15802"/>
    </physiologicalReaction>
</comment>
<feature type="active site" description="Proton acceptor" evidence="12">
    <location>
        <position position="1360"/>
    </location>
</feature>
<feature type="domain" description="PNPLA" evidence="17">
    <location>
        <begin position="1189"/>
        <end position="1373"/>
    </location>
</feature>
<dbReference type="CDD" id="cd00054">
    <property type="entry name" value="EGF_CA"/>
    <property type="match status" value="1"/>
</dbReference>
<feature type="compositionally biased region" description="Polar residues" evidence="13">
    <location>
        <begin position="624"/>
        <end position="633"/>
    </location>
</feature>
<feature type="disulfide bond" evidence="11">
    <location>
        <begin position="396"/>
        <end position="406"/>
    </location>
</feature>
<dbReference type="PANTHER" id="PTHR24139:SF34">
    <property type="entry name" value="85_88 KDA CALCIUM-INDEPENDENT PHOSPHOLIPASE A2"/>
    <property type="match status" value="1"/>
</dbReference>
<keyword evidence="14" id="KW-1133">Transmembrane helix</keyword>
<feature type="domain" description="EGF-like" evidence="16">
    <location>
        <begin position="392"/>
        <end position="428"/>
    </location>
</feature>
<protein>
    <recommendedName>
        <fullName evidence="1">phospholipase A2</fullName>
        <ecNumber evidence="1">3.1.1.4</ecNumber>
    </recommendedName>
</protein>
<dbReference type="Proteomes" id="UP001497482">
    <property type="component" value="Chromosome 3"/>
</dbReference>
<dbReference type="GO" id="GO:0016042">
    <property type="term" value="P:lipid catabolic process"/>
    <property type="evidence" value="ECO:0007669"/>
    <property type="project" value="UniProtKB-UniRule"/>
</dbReference>
<feature type="repeat" description="ANK" evidence="10">
    <location>
        <begin position="877"/>
        <end position="910"/>
    </location>
</feature>
<feature type="disulfide bond" evidence="11">
    <location>
        <begin position="418"/>
        <end position="427"/>
    </location>
</feature>
<dbReference type="FunFam" id="3.80.10.10:FF:000732">
    <property type="entry name" value="GD11101"/>
    <property type="match status" value="1"/>
</dbReference>
<evidence type="ECO:0000256" key="9">
    <source>
        <dbReference type="ARBA" id="ARBA00023422"/>
    </source>
</evidence>
<dbReference type="Pfam" id="PF12796">
    <property type="entry name" value="Ank_2"/>
    <property type="match status" value="2"/>
</dbReference>
<evidence type="ECO:0000256" key="6">
    <source>
        <dbReference type="ARBA" id="ARBA00023043"/>
    </source>
</evidence>
<dbReference type="InterPro" id="IPR002641">
    <property type="entry name" value="PNPLA_dom"/>
</dbReference>
<keyword evidence="8 11" id="KW-1015">Disulfide bond</keyword>
<dbReference type="InterPro" id="IPR036770">
    <property type="entry name" value="Ankyrin_rpt-contain_sf"/>
</dbReference>
<dbReference type="SMART" id="SM00248">
    <property type="entry name" value="ANK"/>
    <property type="match status" value="6"/>
</dbReference>
<evidence type="ECO:0000313" key="18">
    <source>
        <dbReference type="EMBL" id="CAL1600765.1"/>
    </source>
</evidence>
<dbReference type="GO" id="GO:0052816">
    <property type="term" value="F:long-chain fatty acyl-CoA hydrolase activity"/>
    <property type="evidence" value="ECO:0007669"/>
    <property type="project" value="TreeGrafter"/>
</dbReference>
<keyword evidence="11" id="KW-0245">EGF-like domain</keyword>
<dbReference type="InterPro" id="IPR047148">
    <property type="entry name" value="PLPL9"/>
</dbReference>